<reference evidence="2 3" key="1">
    <citation type="submission" date="2006-03" db="EMBL/GenBank/DDBJ databases">
        <authorList>
            <person name="Pinhassi J."/>
            <person name="Pedros-Alio C."/>
            <person name="Ferriera S."/>
            <person name="Johnson J."/>
            <person name="Kravitz S."/>
            <person name="Halpern A."/>
            <person name="Remington K."/>
            <person name="Beeson K."/>
            <person name="Tran B."/>
            <person name="Rogers Y.-H."/>
            <person name="Friedman R."/>
            <person name="Venter J.C."/>
        </authorList>
    </citation>
    <scope>NUCLEOTIDE SEQUENCE [LARGE SCALE GENOMIC DNA]</scope>
    <source>
        <strain evidence="2 3">RED65</strain>
    </source>
</reference>
<keyword evidence="3" id="KW-1185">Reference proteome</keyword>
<evidence type="ECO:0000313" key="2">
    <source>
        <dbReference type="EMBL" id="EAT11706.1"/>
    </source>
</evidence>
<protein>
    <submittedName>
        <fullName evidence="2">Uncharacterized protein</fullName>
    </submittedName>
</protein>
<dbReference type="SUPFAM" id="SSF56935">
    <property type="entry name" value="Porins"/>
    <property type="match status" value="1"/>
</dbReference>
<dbReference type="EMBL" id="AAQH01000014">
    <property type="protein sequence ID" value="EAT11706.1"/>
    <property type="molecule type" value="Genomic_DNA"/>
</dbReference>
<dbReference type="RefSeq" id="WP_007016476.1">
    <property type="nucleotide sequence ID" value="NZ_AAQH01000014.1"/>
</dbReference>
<dbReference type="AlphaFoldDB" id="Q1N0F8"/>
<dbReference type="InterPro" id="IPR023614">
    <property type="entry name" value="Porin_dom_sf"/>
</dbReference>
<feature type="chain" id="PRO_5004194694" evidence="1">
    <location>
        <begin position="27"/>
        <end position="415"/>
    </location>
</feature>
<keyword evidence="1" id="KW-0732">Signal</keyword>
<dbReference type="Gene3D" id="2.40.160.10">
    <property type="entry name" value="Porin"/>
    <property type="match status" value="1"/>
</dbReference>
<sequence>MAMKKLTYAGVPLLAATMTASFTAQAVTVDQLNRQVQKLNQRIAAQDQRFRVNGFATFGIAKSDEEIAYNGVSDQTTWTEFTRAGIQMSFQVNQDSSVVTQIVGRGSEDFNANMEWAYFKHQFTNSLSAKVGRIRGPFYMLSEYLDVGYAVPWAQMPAETYSLLSPFANIDGVDLTWSTDIGWDTLEIKGFYGRTENENFIFDDVMGISATYSAETWSARLATTVAGLSFGSGEQGASTANAQALLEGTTAAQLGTQDAAFTSFGFRYDPGTLLVMGEYTTSSADGITQDEDSMYLTVGYRMGAWLPHLTYGMHESTDDKDRELPAGVPASTVVDTDGTTAGDVAALVQANSNSDTSRIGLGVRYDFGAGTALKLQYDIVDADSTGLFNATQYLQAGANAPDSANILTITIDTVF</sequence>
<organism evidence="2 3">
    <name type="scientific">Bermanella marisrubri</name>
    <dbReference type="NCBI Taxonomy" id="207949"/>
    <lineage>
        <taxon>Bacteria</taxon>
        <taxon>Pseudomonadati</taxon>
        <taxon>Pseudomonadota</taxon>
        <taxon>Gammaproteobacteria</taxon>
        <taxon>Oceanospirillales</taxon>
        <taxon>Oceanospirillaceae</taxon>
        <taxon>Bermanella</taxon>
    </lineage>
</organism>
<proteinExistence type="predicted"/>
<dbReference type="STRING" id="207949.RED65_06147"/>
<feature type="signal peptide" evidence="1">
    <location>
        <begin position="1"/>
        <end position="26"/>
    </location>
</feature>
<comment type="caution">
    <text evidence="2">The sequence shown here is derived from an EMBL/GenBank/DDBJ whole genome shotgun (WGS) entry which is preliminary data.</text>
</comment>
<dbReference type="Proteomes" id="UP000004263">
    <property type="component" value="Unassembled WGS sequence"/>
</dbReference>
<evidence type="ECO:0000313" key="3">
    <source>
        <dbReference type="Proteomes" id="UP000004263"/>
    </source>
</evidence>
<dbReference type="OrthoDB" id="197869at2"/>
<dbReference type="HOGENOM" id="CLU_036480_0_0_6"/>
<accession>Q1N0F8</accession>
<name>Q1N0F8_9GAMM</name>
<evidence type="ECO:0000256" key="1">
    <source>
        <dbReference type="SAM" id="SignalP"/>
    </source>
</evidence>
<gene>
    <name evidence="2" type="ORF">RED65_06147</name>
</gene>